<keyword evidence="1" id="KW-0472">Membrane</keyword>
<sequence length="302" mass="31946">MTENNAQDPNIDLSIDDEGFTEADIARDEARGNQWGAIAELAKGSGAQVASGAGVLYILTRLIAVSGRSAPTALSFLDAQGISKTVTGAIVQALPFLLLTAATAATVYLLGSPLTGRIARSPRVWFSAAAWFLVVAAVPSPIASNNVVAIVAYVSSFLTIGYAALLAWVGWPKNWTSPVKALLISLTFVAGVQLLFDNQLWLAPERLAVSTSLATTDATADATIKDQPSTLVGYVLTADNNWTSVLLEQPRIVVRLPNTSIVQRSVCRLGEGDSERPPLLVTLIKKAFGESGRRVEDAVPLC</sequence>
<keyword evidence="1" id="KW-0812">Transmembrane</keyword>
<evidence type="ECO:0000313" key="2">
    <source>
        <dbReference type="EMBL" id="CAB4717795.1"/>
    </source>
</evidence>
<dbReference type="EMBL" id="CAEZXW010000153">
    <property type="protein sequence ID" value="CAB4717795.1"/>
    <property type="molecule type" value="Genomic_DNA"/>
</dbReference>
<evidence type="ECO:0000256" key="1">
    <source>
        <dbReference type="SAM" id="Phobius"/>
    </source>
</evidence>
<feature type="transmembrane region" description="Helical" evidence="1">
    <location>
        <begin position="148"/>
        <end position="169"/>
    </location>
</feature>
<accession>A0A6J6WAA8</accession>
<evidence type="ECO:0000313" key="3">
    <source>
        <dbReference type="EMBL" id="CAB4780819.1"/>
    </source>
</evidence>
<name>A0A6J6WAA8_9ZZZZ</name>
<protein>
    <submittedName>
        <fullName evidence="3">Unannotated protein</fullName>
    </submittedName>
</protein>
<feature type="transmembrane region" description="Helical" evidence="1">
    <location>
        <begin position="181"/>
        <end position="202"/>
    </location>
</feature>
<dbReference type="EMBL" id="CAEZZQ010000081">
    <property type="protein sequence ID" value="CAB4780819.1"/>
    <property type="molecule type" value="Genomic_DNA"/>
</dbReference>
<reference evidence="3" key="1">
    <citation type="submission" date="2020-05" db="EMBL/GenBank/DDBJ databases">
        <authorList>
            <person name="Chiriac C."/>
            <person name="Salcher M."/>
            <person name="Ghai R."/>
            <person name="Kavagutti S V."/>
        </authorList>
    </citation>
    <scope>NUCLEOTIDE SEQUENCE</scope>
</reference>
<feature type="transmembrane region" description="Helical" evidence="1">
    <location>
        <begin position="123"/>
        <end position="142"/>
    </location>
</feature>
<proteinExistence type="predicted"/>
<gene>
    <name evidence="2" type="ORF">UFOPK2593_01505</name>
    <name evidence="3" type="ORF">UFOPK2894_01195</name>
</gene>
<feature type="transmembrane region" description="Helical" evidence="1">
    <location>
        <begin position="89"/>
        <end position="111"/>
    </location>
</feature>
<keyword evidence="1" id="KW-1133">Transmembrane helix</keyword>
<organism evidence="3">
    <name type="scientific">freshwater metagenome</name>
    <dbReference type="NCBI Taxonomy" id="449393"/>
    <lineage>
        <taxon>unclassified sequences</taxon>
        <taxon>metagenomes</taxon>
        <taxon>ecological metagenomes</taxon>
    </lineage>
</organism>
<dbReference type="AlphaFoldDB" id="A0A6J6WAA8"/>